<dbReference type="InterPro" id="IPR025314">
    <property type="entry name" value="DUF4219"/>
</dbReference>
<name>A0A2C9UVK6_MANES</name>
<sequence>MNNNMLPFQFPKLTKENYDNWCLVIKALLGLQDVWEIVEKGYEQPKYETTLKTTKRSIVKGKKERSADSYSYSHVFG</sequence>
<feature type="domain" description="DUF4219" evidence="1">
    <location>
        <begin position="13"/>
        <end position="39"/>
    </location>
</feature>
<reference evidence="2" key="1">
    <citation type="submission" date="2016-02" db="EMBL/GenBank/DDBJ databases">
        <title>WGS assembly of Manihot esculenta.</title>
        <authorList>
            <person name="Bredeson J.V."/>
            <person name="Prochnik S.E."/>
            <person name="Lyons J.B."/>
            <person name="Schmutz J."/>
            <person name="Grimwood J."/>
            <person name="Vrebalov J."/>
            <person name="Bart R.S."/>
            <person name="Amuge T."/>
            <person name="Ferguson M.E."/>
            <person name="Green R."/>
            <person name="Putnam N."/>
            <person name="Stites J."/>
            <person name="Rounsley S."/>
            <person name="Rokhsar D.S."/>
        </authorList>
    </citation>
    <scope>NUCLEOTIDE SEQUENCE [LARGE SCALE GENOMIC DNA]</scope>
    <source>
        <tissue evidence="2">Leaf</tissue>
    </source>
</reference>
<organism evidence="2">
    <name type="scientific">Manihot esculenta</name>
    <name type="common">Cassava</name>
    <name type="synonym">Jatropha manihot</name>
    <dbReference type="NCBI Taxonomy" id="3983"/>
    <lineage>
        <taxon>Eukaryota</taxon>
        <taxon>Viridiplantae</taxon>
        <taxon>Streptophyta</taxon>
        <taxon>Embryophyta</taxon>
        <taxon>Tracheophyta</taxon>
        <taxon>Spermatophyta</taxon>
        <taxon>Magnoliopsida</taxon>
        <taxon>eudicotyledons</taxon>
        <taxon>Gunneridae</taxon>
        <taxon>Pentapetalae</taxon>
        <taxon>rosids</taxon>
        <taxon>fabids</taxon>
        <taxon>Malpighiales</taxon>
        <taxon>Euphorbiaceae</taxon>
        <taxon>Crotonoideae</taxon>
        <taxon>Manihoteae</taxon>
        <taxon>Manihot</taxon>
    </lineage>
</organism>
<evidence type="ECO:0000313" key="2">
    <source>
        <dbReference type="EMBL" id="OAY35518.1"/>
    </source>
</evidence>
<accession>A0A2C9UVK6</accession>
<evidence type="ECO:0000259" key="1">
    <source>
        <dbReference type="Pfam" id="PF13961"/>
    </source>
</evidence>
<protein>
    <recommendedName>
        <fullName evidence="1">DUF4219 domain-containing protein</fullName>
    </recommendedName>
</protein>
<dbReference type="AlphaFoldDB" id="A0A2C9UVK6"/>
<dbReference type="EMBL" id="CM004398">
    <property type="protein sequence ID" value="OAY35518.1"/>
    <property type="molecule type" value="Genomic_DNA"/>
</dbReference>
<dbReference type="Pfam" id="PF13961">
    <property type="entry name" value="DUF4219"/>
    <property type="match status" value="1"/>
</dbReference>
<proteinExistence type="predicted"/>
<gene>
    <name evidence="2" type="ORF">MANES_12G108700</name>
</gene>